<sequence>MDPKVIEVTDAEIRIIRAALRHYLAEFGHEEADILRDVKKLIARLPEADASPKPTPG</sequence>
<organism evidence="1 2">
    <name type="scientific">Longimycelium tulufanense</name>
    <dbReference type="NCBI Taxonomy" id="907463"/>
    <lineage>
        <taxon>Bacteria</taxon>
        <taxon>Bacillati</taxon>
        <taxon>Actinomycetota</taxon>
        <taxon>Actinomycetes</taxon>
        <taxon>Pseudonocardiales</taxon>
        <taxon>Pseudonocardiaceae</taxon>
        <taxon>Longimycelium</taxon>
    </lineage>
</organism>
<evidence type="ECO:0000313" key="2">
    <source>
        <dbReference type="Proteomes" id="UP000637578"/>
    </source>
</evidence>
<dbReference type="EMBL" id="BMMK01000036">
    <property type="protein sequence ID" value="GGM76312.1"/>
    <property type="molecule type" value="Genomic_DNA"/>
</dbReference>
<evidence type="ECO:0000313" key="1">
    <source>
        <dbReference type="EMBL" id="GGM76312.1"/>
    </source>
</evidence>
<proteinExistence type="predicted"/>
<reference evidence="1" key="2">
    <citation type="submission" date="2020-09" db="EMBL/GenBank/DDBJ databases">
        <authorList>
            <person name="Sun Q."/>
            <person name="Zhou Y."/>
        </authorList>
    </citation>
    <scope>NUCLEOTIDE SEQUENCE</scope>
    <source>
        <strain evidence="1">CGMCC 4.5737</strain>
    </source>
</reference>
<comment type="caution">
    <text evidence="1">The sequence shown here is derived from an EMBL/GenBank/DDBJ whole genome shotgun (WGS) entry which is preliminary data.</text>
</comment>
<protein>
    <submittedName>
        <fullName evidence="1">Uncharacterized protein</fullName>
    </submittedName>
</protein>
<accession>A0A8J3CH29</accession>
<name>A0A8J3CH29_9PSEU</name>
<gene>
    <name evidence="1" type="ORF">GCM10012275_53850</name>
</gene>
<reference evidence="1" key="1">
    <citation type="journal article" date="2014" name="Int. J. Syst. Evol. Microbiol.">
        <title>Complete genome sequence of Corynebacterium casei LMG S-19264T (=DSM 44701T), isolated from a smear-ripened cheese.</title>
        <authorList>
            <consortium name="US DOE Joint Genome Institute (JGI-PGF)"/>
            <person name="Walter F."/>
            <person name="Albersmeier A."/>
            <person name="Kalinowski J."/>
            <person name="Ruckert C."/>
        </authorList>
    </citation>
    <scope>NUCLEOTIDE SEQUENCE</scope>
    <source>
        <strain evidence="1">CGMCC 4.5737</strain>
    </source>
</reference>
<dbReference type="AlphaFoldDB" id="A0A8J3CH29"/>
<dbReference type="RefSeq" id="WP_189061216.1">
    <property type="nucleotide sequence ID" value="NZ_BMMK01000036.1"/>
</dbReference>
<dbReference type="Proteomes" id="UP000637578">
    <property type="component" value="Unassembled WGS sequence"/>
</dbReference>
<keyword evidence="2" id="KW-1185">Reference proteome</keyword>